<gene>
    <name evidence="1" type="ORF">B0I29_102314</name>
</gene>
<evidence type="ECO:0000313" key="2">
    <source>
        <dbReference type="Proteomes" id="UP000249341"/>
    </source>
</evidence>
<dbReference type="InterPro" id="IPR010451">
    <property type="entry name" value="Acetoacetate_decarboxylase"/>
</dbReference>
<comment type="caution">
    <text evidence="1">The sequence shown here is derived from an EMBL/GenBank/DDBJ whole genome shotgun (WGS) entry which is preliminary data.</text>
</comment>
<proteinExistence type="predicted"/>
<dbReference type="Pfam" id="PF06314">
    <property type="entry name" value="ADC"/>
    <property type="match status" value="1"/>
</dbReference>
<evidence type="ECO:0000313" key="1">
    <source>
        <dbReference type="EMBL" id="RAK42489.1"/>
    </source>
</evidence>
<organism evidence="1 2">
    <name type="scientific">Actinoplanes lutulentus</name>
    <dbReference type="NCBI Taxonomy" id="1287878"/>
    <lineage>
        <taxon>Bacteria</taxon>
        <taxon>Bacillati</taxon>
        <taxon>Actinomycetota</taxon>
        <taxon>Actinomycetes</taxon>
        <taxon>Micromonosporales</taxon>
        <taxon>Micromonosporaceae</taxon>
        <taxon>Actinoplanes</taxon>
    </lineage>
</organism>
<dbReference type="InterPro" id="IPR023375">
    <property type="entry name" value="ADC_dom_sf"/>
</dbReference>
<dbReference type="OrthoDB" id="834556at2"/>
<dbReference type="Proteomes" id="UP000249341">
    <property type="component" value="Unassembled WGS sequence"/>
</dbReference>
<keyword evidence="2" id="KW-1185">Reference proteome</keyword>
<dbReference type="AlphaFoldDB" id="A0A327ZIH7"/>
<sequence>MYPPEPWHLRGQMYLSVFLVPRGRLPQLPPVLDTAVRPITVGGRVAVGAAWVRYEPGGVLHYQELLSAVLVHERGRPRVSITDIWVDSLASREGGRRLWGIPKEMAEFQIDAENEPLVDAVATLPPAGLAAGRRIGSALVQLKGRLPGRFPLALTVAQAVGETVRRTPVRGRGGVRTTSAAWQIEPEGPIGYLAGRRPVLSLAITDFWLVFGRTPTDRARKTHSTEKGNTRS</sequence>
<dbReference type="EMBL" id="QLMJ01000002">
    <property type="protein sequence ID" value="RAK42489.1"/>
    <property type="molecule type" value="Genomic_DNA"/>
</dbReference>
<accession>A0A327ZIH7</accession>
<reference evidence="1 2" key="1">
    <citation type="submission" date="2018-06" db="EMBL/GenBank/DDBJ databases">
        <title>Genomic Encyclopedia of Type Strains, Phase III (KMG-III): the genomes of soil and plant-associated and newly described type strains.</title>
        <authorList>
            <person name="Whitman W."/>
        </authorList>
    </citation>
    <scope>NUCLEOTIDE SEQUENCE [LARGE SCALE GENOMIC DNA]</scope>
    <source>
        <strain evidence="1 2">CGMCC 4.7090</strain>
    </source>
</reference>
<dbReference type="RefSeq" id="WP_111647645.1">
    <property type="nucleotide sequence ID" value="NZ_JACHWI010000003.1"/>
</dbReference>
<protein>
    <submittedName>
        <fullName evidence="1">Acetoacetate decarboxylase</fullName>
    </submittedName>
</protein>
<dbReference type="GO" id="GO:0016829">
    <property type="term" value="F:lyase activity"/>
    <property type="evidence" value="ECO:0007669"/>
    <property type="project" value="InterPro"/>
</dbReference>
<dbReference type="SUPFAM" id="SSF160104">
    <property type="entry name" value="Acetoacetate decarboxylase-like"/>
    <property type="match status" value="1"/>
</dbReference>
<dbReference type="Gene3D" id="2.40.400.10">
    <property type="entry name" value="Acetoacetate decarboxylase-like"/>
    <property type="match status" value="1"/>
</dbReference>
<name>A0A327ZIH7_9ACTN</name>